<gene>
    <name evidence="2" type="ORF">ERUC_LOCUS29007</name>
</gene>
<evidence type="ECO:0000256" key="1">
    <source>
        <dbReference type="SAM" id="Phobius"/>
    </source>
</evidence>
<organism evidence="2 3">
    <name type="scientific">Eruca vesicaria subsp. sativa</name>
    <name type="common">Garden rocket</name>
    <name type="synonym">Eruca sativa</name>
    <dbReference type="NCBI Taxonomy" id="29727"/>
    <lineage>
        <taxon>Eukaryota</taxon>
        <taxon>Viridiplantae</taxon>
        <taxon>Streptophyta</taxon>
        <taxon>Embryophyta</taxon>
        <taxon>Tracheophyta</taxon>
        <taxon>Spermatophyta</taxon>
        <taxon>Magnoliopsida</taxon>
        <taxon>eudicotyledons</taxon>
        <taxon>Gunneridae</taxon>
        <taxon>Pentapetalae</taxon>
        <taxon>rosids</taxon>
        <taxon>malvids</taxon>
        <taxon>Brassicales</taxon>
        <taxon>Brassicaceae</taxon>
        <taxon>Brassiceae</taxon>
        <taxon>Eruca</taxon>
    </lineage>
</organism>
<feature type="transmembrane region" description="Helical" evidence="1">
    <location>
        <begin position="132"/>
        <end position="157"/>
    </location>
</feature>
<dbReference type="EMBL" id="CAKOAT010355155">
    <property type="protein sequence ID" value="CAH8363251.1"/>
    <property type="molecule type" value="Genomic_DNA"/>
</dbReference>
<sequence length="225" mass="25876">MSFINFVSKCFEYLWKFISFLIHWIDVIMDKVNAYYHRTPLLVGFQALISAGGAVIYGWKSTLVQDHLWKEPWYIFLGIAVLAGVSILAPAAYLTFNYDKDQEAPPVPQNHGVVIIGVHWLLSQLVDHIEEAVVGLSNLADVYATISVSLLLAYYVVLTKLDRRCEVVGVSENLLLITMAYFDSQVKELTRFWKIIKTIVYWSIIHYRAHRVSRREDDPLLEPLN</sequence>
<protein>
    <submittedName>
        <fullName evidence="2">Uncharacterized protein</fullName>
    </submittedName>
</protein>
<evidence type="ECO:0000313" key="2">
    <source>
        <dbReference type="EMBL" id="CAH8363251.1"/>
    </source>
</evidence>
<keyword evidence="1" id="KW-0812">Transmembrane</keyword>
<reference evidence="2 3" key="1">
    <citation type="submission" date="2022-03" db="EMBL/GenBank/DDBJ databases">
        <authorList>
            <person name="Macdonald S."/>
            <person name="Ahmed S."/>
            <person name="Newling K."/>
        </authorList>
    </citation>
    <scope>NUCLEOTIDE SEQUENCE [LARGE SCALE GENOMIC DNA]</scope>
</reference>
<feature type="transmembrane region" description="Helical" evidence="1">
    <location>
        <begin position="41"/>
        <end position="60"/>
    </location>
</feature>
<proteinExistence type="predicted"/>
<comment type="caution">
    <text evidence="2">The sequence shown here is derived from an EMBL/GenBank/DDBJ whole genome shotgun (WGS) entry which is preliminary data.</text>
</comment>
<feature type="transmembrane region" description="Helical" evidence="1">
    <location>
        <begin position="72"/>
        <end position="96"/>
    </location>
</feature>
<keyword evidence="3" id="KW-1185">Reference proteome</keyword>
<dbReference type="AlphaFoldDB" id="A0ABC8L553"/>
<accession>A0ABC8L553</accession>
<feature type="transmembrane region" description="Helical" evidence="1">
    <location>
        <begin position="13"/>
        <end position="29"/>
    </location>
</feature>
<evidence type="ECO:0000313" key="3">
    <source>
        <dbReference type="Proteomes" id="UP001642260"/>
    </source>
</evidence>
<keyword evidence="1" id="KW-0472">Membrane</keyword>
<keyword evidence="1" id="KW-1133">Transmembrane helix</keyword>
<name>A0ABC8L553_ERUVS</name>
<dbReference type="Proteomes" id="UP001642260">
    <property type="component" value="Unassembled WGS sequence"/>
</dbReference>